<dbReference type="PROSITE" id="PS50011">
    <property type="entry name" value="PROTEIN_KINASE_DOM"/>
    <property type="match status" value="1"/>
</dbReference>
<dbReference type="Proteomes" id="UP000274429">
    <property type="component" value="Unassembled WGS sequence"/>
</dbReference>
<feature type="region of interest" description="Disordered" evidence="8">
    <location>
        <begin position="272"/>
        <end position="330"/>
    </location>
</feature>
<keyword evidence="2" id="KW-0808">Transferase</keyword>
<feature type="compositionally biased region" description="Polar residues" evidence="8">
    <location>
        <begin position="190"/>
        <end position="200"/>
    </location>
</feature>
<dbReference type="STRING" id="6205.A0A0R3WV68"/>
<organism evidence="13">
    <name type="scientific">Hydatigena taeniaeformis</name>
    <name type="common">Feline tapeworm</name>
    <name type="synonym">Taenia taeniaeformis</name>
    <dbReference type="NCBI Taxonomy" id="6205"/>
    <lineage>
        <taxon>Eukaryota</taxon>
        <taxon>Metazoa</taxon>
        <taxon>Spiralia</taxon>
        <taxon>Lophotrochozoa</taxon>
        <taxon>Platyhelminthes</taxon>
        <taxon>Cestoda</taxon>
        <taxon>Eucestoda</taxon>
        <taxon>Cyclophyllidea</taxon>
        <taxon>Taeniidae</taxon>
        <taxon>Hydatigera</taxon>
    </lineage>
</organism>
<keyword evidence="5" id="KW-0067">ATP-binding</keyword>
<dbReference type="PANTHER" id="PTHR24350">
    <property type="entry name" value="SERINE/THREONINE-PROTEIN KINASE IAL-RELATED"/>
    <property type="match status" value="1"/>
</dbReference>
<dbReference type="InterPro" id="IPR000719">
    <property type="entry name" value="Prot_kinase_dom"/>
</dbReference>
<reference evidence="13" key="1">
    <citation type="submission" date="2017-02" db="UniProtKB">
        <authorList>
            <consortium name="WormBaseParasite"/>
        </authorList>
    </citation>
    <scope>IDENTIFICATION</scope>
</reference>
<keyword evidence="4" id="KW-0418">Kinase</keyword>
<name>A0A0R3WV68_HYDTA</name>
<evidence type="ECO:0000259" key="10">
    <source>
        <dbReference type="PROSITE" id="PS50011"/>
    </source>
</evidence>
<feature type="region of interest" description="Disordered" evidence="8">
    <location>
        <begin position="156"/>
        <end position="200"/>
    </location>
</feature>
<dbReference type="WBParaSite" id="TTAC_0000465801-mRNA-1">
    <property type="protein sequence ID" value="TTAC_0000465801-mRNA-1"/>
    <property type="gene ID" value="TTAC_0000465801"/>
</dbReference>
<evidence type="ECO:0000256" key="3">
    <source>
        <dbReference type="ARBA" id="ARBA00022741"/>
    </source>
</evidence>
<feature type="transmembrane region" description="Helical" evidence="9">
    <location>
        <begin position="12"/>
        <end position="29"/>
    </location>
</feature>
<evidence type="ECO:0000256" key="7">
    <source>
        <dbReference type="ARBA" id="ARBA00048679"/>
    </source>
</evidence>
<evidence type="ECO:0000256" key="9">
    <source>
        <dbReference type="SAM" id="Phobius"/>
    </source>
</evidence>
<keyword evidence="9" id="KW-0812">Transmembrane</keyword>
<dbReference type="InterPro" id="IPR011009">
    <property type="entry name" value="Kinase-like_dom_sf"/>
</dbReference>
<dbReference type="GO" id="GO:0005524">
    <property type="term" value="F:ATP binding"/>
    <property type="evidence" value="ECO:0007669"/>
    <property type="project" value="UniProtKB-KW"/>
</dbReference>
<evidence type="ECO:0000256" key="2">
    <source>
        <dbReference type="ARBA" id="ARBA00022679"/>
    </source>
</evidence>
<feature type="domain" description="Protein kinase" evidence="10">
    <location>
        <begin position="1"/>
        <end position="90"/>
    </location>
</feature>
<sequence>MRYLGPPVDMWAMGVLLYYMLMGFLPFRGRTVGQLRKLILETSASGTFPVPPRVSEGAAELIRKLLSRNPKSRPRAAKLIEEATKASALIRPLSMDRMVAVGSASSSWCCRSEPWLAHQVFPTPYPKVFTTQSVGGLGGYLLLADAGRKASQIILSTTGKGRSSPPSVTKASAETSPQHRPTPRIDITRADSTANVSVSGESTATASKALTHLSASEEAIAQSEIEAAKLLLQLGISSDHLSVPRNNDARNSISGAYRIMLHQLQRYRRLSNLPPFQGGNNSNSGSVEAASVEGAKSPTSKQKVRMKKSASDIPPTSSHRKSADKSCSLL</sequence>
<keyword evidence="12" id="KW-1185">Reference proteome</keyword>
<protein>
    <submittedName>
        <fullName evidence="13">Protein kinase domain-containing protein</fullName>
    </submittedName>
</protein>
<keyword evidence="3" id="KW-0547">Nucleotide-binding</keyword>
<dbReference type="EMBL" id="UYWX01004948">
    <property type="protein sequence ID" value="VDM25350.1"/>
    <property type="molecule type" value="Genomic_DNA"/>
</dbReference>
<evidence type="ECO:0000256" key="5">
    <source>
        <dbReference type="ARBA" id="ARBA00022840"/>
    </source>
</evidence>
<keyword evidence="1" id="KW-0723">Serine/threonine-protein kinase</keyword>
<evidence type="ECO:0000256" key="8">
    <source>
        <dbReference type="SAM" id="MobiDB-lite"/>
    </source>
</evidence>
<feature type="compositionally biased region" description="Polar residues" evidence="8">
    <location>
        <begin position="156"/>
        <end position="179"/>
    </location>
</feature>
<gene>
    <name evidence="11" type="ORF">TTAC_LOCUS4643</name>
</gene>
<evidence type="ECO:0000313" key="11">
    <source>
        <dbReference type="EMBL" id="VDM25350.1"/>
    </source>
</evidence>
<evidence type="ECO:0000313" key="13">
    <source>
        <dbReference type="WBParaSite" id="TTAC_0000465801-mRNA-1"/>
    </source>
</evidence>
<accession>A0A0R3WV68</accession>
<keyword evidence="9" id="KW-1133">Transmembrane helix</keyword>
<proteinExistence type="predicted"/>
<dbReference type="InterPro" id="IPR030616">
    <property type="entry name" value="Aur-like"/>
</dbReference>
<comment type="catalytic activity">
    <reaction evidence="6">
        <text>L-threonyl-[protein] + ATP = O-phospho-L-threonyl-[protein] + ADP + H(+)</text>
        <dbReference type="Rhea" id="RHEA:46608"/>
        <dbReference type="Rhea" id="RHEA-COMP:11060"/>
        <dbReference type="Rhea" id="RHEA-COMP:11605"/>
        <dbReference type="ChEBI" id="CHEBI:15378"/>
        <dbReference type="ChEBI" id="CHEBI:30013"/>
        <dbReference type="ChEBI" id="CHEBI:30616"/>
        <dbReference type="ChEBI" id="CHEBI:61977"/>
        <dbReference type="ChEBI" id="CHEBI:456216"/>
        <dbReference type="EC" id="2.7.11.1"/>
    </reaction>
</comment>
<dbReference type="GO" id="GO:0004674">
    <property type="term" value="F:protein serine/threonine kinase activity"/>
    <property type="evidence" value="ECO:0007669"/>
    <property type="project" value="UniProtKB-KW"/>
</dbReference>
<evidence type="ECO:0000256" key="6">
    <source>
        <dbReference type="ARBA" id="ARBA00047899"/>
    </source>
</evidence>
<evidence type="ECO:0000256" key="4">
    <source>
        <dbReference type="ARBA" id="ARBA00022777"/>
    </source>
</evidence>
<dbReference type="SUPFAM" id="SSF56112">
    <property type="entry name" value="Protein kinase-like (PK-like)"/>
    <property type="match status" value="1"/>
</dbReference>
<dbReference type="OrthoDB" id="193931at2759"/>
<dbReference type="AlphaFoldDB" id="A0A0R3WV68"/>
<dbReference type="Gene3D" id="1.10.510.10">
    <property type="entry name" value="Transferase(Phosphotransferase) domain 1"/>
    <property type="match status" value="1"/>
</dbReference>
<comment type="catalytic activity">
    <reaction evidence="7">
        <text>L-seryl-[protein] + ATP = O-phospho-L-seryl-[protein] + ADP + H(+)</text>
        <dbReference type="Rhea" id="RHEA:17989"/>
        <dbReference type="Rhea" id="RHEA-COMP:9863"/>
        <dbReference type="Rhea" id="RHEA-COMP:11604"/>
        <dbReference type="ChEBI" id="CHEBI:15378"/>
        <dbReference type="ChEBI" id="CHEBI:29999"/>
        <dbReference type="ChEBI" id="CHEBI:30616"/>
        <dbReference type="ChEBI" id="CHEBI:83421"/>
        <dbReference type="ChEBI" id="CHEBI:456216"/>
        <dbReference type="EC" id="2.7.11.1"/>
    </reaction>
</comment>
<keyword evidence="9" id="KW-0472">Membrane</keyword>
<dbReference type="Pfam" id="PF00069">
    <property type="entry name" value="Pkinase"/>
    <property type="match status" value="1"/>
</dbReference>
<evidence type="ECO:0000313" key="12">
    <source>
        <dbReference type="Proteomes" id="UP000274429"/>
    </source>
</evidence>
<evidence type="ECO:0000256" key="1">
    <source>
        <dbReference type="ARBA" id="ARBA00022527"/>
    </source>
</evidence>
<reference evidence="11 12" key="2">
    <citation type="submission" date="2018-11" db="EMBL/GenBank/DDBJ databases">
        <authorList>
            <consortium name="Pathogen Informatics"/>
        </authorList>
    </citation>
    <scope>NUCLEOTIDE SEQUENCE [LARGE SCALE GENOMIC DNA]</scope>
</reference>